<feature type="compositionally biased region" description="Low complexity" evidence="1">
    <location>
        <begin position="48"/>
        <end position="70"/>
    </location>
</feature>
<feature type="region of interest" description="Disordered" evidence="1">
    <location>
        <begin position="1"/>
        <end position="373"/>
    </location>
</feature>
<dbReference type="Proteomes" id="UP001182556">
    <property type="component" value="Unassembled WGS sequence"/>
</dbReference>
<comment type="caution">
    <text evidence="2">The sequence shown here is derived from an EMBL/GenBank/DDBJ whole genome shotgun (WGS) entry which is preliminary data.</text>
</comment>
<accession>A0AAD9FW81</accession>
<sequence>MGHDPPQDVVTRGSSKPVHHGAFHDIPSSNDADISHGRPLPPEVHQLSAGANDGPPASPGSSSRGSNHNSDYPTQPARSESSSTPPTSLMPTPEPTSSKTDPFASLSFPKSAGSNDTQHRVNTRASKSATLLTSETLRPLDTDGGSSSRGSGPSVASSSEAHDRLGPLPAARPAALDRRPSLPRNPPSTSRSLAPPRIPLPSPPAMGLSELLSGTSLTPGADTCYFSAHHSEPSSGSRRTPHYSPFRSYYGDLPKSELDRSSVIQGETASETLDNGLRPEAKSSPSARRPTSDTASSRSFPFNQGKRDPHVQNNDGVLAPHGSFTSSRPAKAEKPFRRPGAPASDSQLYLGTSRKPARDMDDQKRQALEKAAAKGDQLAMYRLGWRADTPSGQRYNLGSVETVWGPSSPTSTLTRRSSQSSTLASRTASPRETATPSRHSERDLFSDAAALALRSSAANNQASTRPKHH</sequence>
<keyword evidence="3" id="KW-1185">Reference proteome</keyword>
<feature type="compositionally biased region" description="Polar residues" evidence="1">
    <location>
        <begin position="292"/>
        <end position="302"/>
    </location>
</feature>
<feature type="compositionally biased region" description="Low complexity" evidence="1">
    <location>
        <begin position="79"/>
        <end position="98"/>
    </location>
</feature>
<evidence type="ECO:0000313" key="2">
    <source>
        <dbReference type="EMBL" id="KAK1927235.1"/>
    </source>
</evidence>
<feature type="compositionally biased region" description="Low complexity" evidence="1">
    <location>
        <begin position="205"/>
        <end position="218"/>
    </location>
</feature>
<evidence type="ECO:0000256" key="1">
    <source>
        <dbReference type="SAM" id="MobiDB-lite"/>
    </source>
</evidence>
<organism evidence="2 3">
    <name type="scientific">Papiliotrema laurentii</name>
    <name type="common">Cryptococcus laurentii</name>
    <dbReference type="NCBI Taxonomy" id="5418"/>
    <lineage>
        <taxon>Eukaryota</taxon>
        <taxon>Fungi</taxon>
        <taxon>Dikarya</taxon>
        <taxon>Basidiomycota</taxon>
        <taxon>Agaricomycotina</taxon>
        <taxon>Tremellomycetes</taxon>
        <taxon>Tremellales</taxon>
        <taxon>Rhynchogastremaceae</taxon>
        <taxon>Papiliotrema</taxon>
    </lineage>
</organism>
<feature type="compositionally biased region" description="Basic and acidic residues" evidence="1">
    <location>
        <begin position="356"/>
        <end position="373"/>
    </location>
</feature>
<evidence type="ECO:0000313" key="3">
    <source>
        <dbReference type="Proteomes" id="UP001182556"/>
    </source>
</evidence>
<reference evidence="2" key="1">
    <citation type="submission" date="2023-02" db="EMBL/GenBank/DDBJ databases">
        <title>Identification and recombinant expression of a fungal hydrolase from Papiliotrema laurentii that hydrolyzes apple cutin and clears colloidal polyester polyurethane.</title>
        <authorList>
            <consortium name="DOE Joint Genome Institute"/>
            <person name="Roman V.A."/>
            <person name="Bojanowski C."/>
            <person name="Crable B.R."/>
            <person name="Wagner D.N."/>
            <person name="Hung C.S."/>
            <person name="Nadeau L.J."/>
            <person name="Schratz L."/>
            <person name="Haridas S."/>
            <person name="Pangilinan J."/>
            <person name="Lipzen A."/>
            <person name="Na H."/>
            <person name="Yan M."/>
            <person name="Ng V."/>
            <person name="Grigoriev I.V."/>
            <person name="Spatafora J.W."/>
            <person name="Barlow D."/>
            <person name="Biffinger J."/>
            <person name="Kelley-Loughnane N."/>
            <person name="Varaljay V.A."/>
            <person name="Crookes-Goodson W.J."/>
        </authorList>
    </citation>
    <scope>NUCLEOTIDE SEQUENCE</scope>
    <source>
        <strain evidence="2">5307AH</strain>
    </source>
</reference>
<dbReference type="EMBL" id="JAODAN010000001">
    <property type="protein sequence ID" value="KAK1927235.1"/>
    <property type="molecule type" value="Genomic_DNA"/>
</dbReference>
<feature type="compositionally biased region" description="Polar residues" evidence="1">
    <location>
        <begin position="262"/>
        <end position="273"/>
    </location>
</feature>
<feature type="compositionally biased region" description="Polar residues" evidence="1">
    <location>
        <begin position="123"/>
        <end position="136"/>
    </location>
</feature>
<feature type="region of interest" description="Disordered" evidence="1">
    <location>
        <begin position="386"/>
        <end position="444"/>
    </location>
</feature>
<dbReference type="AlphaFoldDB" id="A0AAD9FW81"/>
<proteinExistence type="predicted"/>
<gene>
    <name evidence="2" type="ORF">DB88DRAFT_477331</name>
</gene>
<feature type="compositionally biased region" description="Low complexity" evidence="1">
    <location>
        <begin position="144"/>
        <end position="159"/>
    </location>
</feature>
<name>A0AAD9FW81_PAPLA</name>
<feature type="compositionally biased region" description="Low complexity" evidence="1">
    <location>
        <begin position="406"/>
        <end position="428"/>
    </location>
</feature>
<protein>
    <submittedName>
        <fullName evidence="2">Uncharacterized protein</fullName>
    </submittedName>
</protein>